<evidence type="ECO:0000256" key="1">
    <source>
        <dbReference type="SAM" id="MobiDB-lite"/>
    </source>
</evidence>
<feature type="region of interest" description="Disordered" evidence="1">
    <location>
        <begin position="61"/>
        <end position="96"/>
    </location>
</feature>
<dbReference type="Proteomes" id="UP000321514">
    <property type="component" value="Unassembled WGS sequence"/>
</dbReference>
<reference evidence="2 3" key="1">
    <citation type="submission" date="2019-07" db="EMBL/GenBank/DDBJ databases">
        <title>Whole genome shotgun sequence of Myxococcus fulvus NBRC 100333.</title>
        <authorList>
            <person name="Hosoyama A."/>
            <person name="Uohara A."/>
            <person name="Ohji S."/>
            <person name="Ichikawa N."/>
        </authorList>
    </citation>
    <scope>NUCLEOTIDE SEQUENCE [LARGE SCALE GENOMIC DNA]</scope>
    <source>
        <strain evidence="2 3">NBRC 100333</strain>
    </source>
</reference>
<organism evidence="2 3">
    <name type="scientific">Myxococcus fulvus</name>
    <dbReference type="NCBI Taxonomy" id="33"/>
    <lineage>
        <taxon>Bacteria</taxon>
        <taxon>Pseudomonadati</taxon>
        <taxon>Myxococcota</taxon>
        <taxon>Myxococcia</taxon>
        <taxon>Myxococcales</taxon>
        <taxon>Cystobacterineae</taxon>
        <taxon>Myxococcaceae</taxon>
        <taxon>Myxococcus</taxon>
    </lineage>
</organism>
<dbReference type="AlphaFoldDB" id="A0A511TA68"/>
<comment type="caution">
    <text evidence="2">The sequence shown here is derived from an EMBL/GenBank/DDBJ whole genome shotgun (WGS) entry which is preliminary data.</text>
</comment>
<dbReference type="EMBL" id="BJXR01000038">
    <property type="protein sequence ID" value="GEN10372.1"/>
    <property type="molecule type" value="Genomic_DNA"/>
</dbReference>
<protein>
    <submittedName>
        <fullName evidence="2">Uncharacterized protein</fullName>
    </submittedName>
</protein>
<name>A0A511TA68_MYXFU</name>
<evidence type="ECO:0000313" key="3">
    <source>
        <dbReference type="Proteomes" id="UP000321514"/>
    </source>
</evidence>
<sequence>MTEPFGDGPRGAAGCGPPQTAWPEEASRDLLAAVLARFLRLGIIAALAAIKHVRIELDVERGKAHDPRRWRAPSARPTCRGQAEQPGRALECSLTP</sequence>
<gene>
    <name evidence="2" type="ORF">MFU01_54090</name>
</gene>
<feature type="region of interest" description="Disordered" evidence="1">
    <location>
        <begin position="1"/>
        <end position="22"/>
    </location>
</feature>
<evidence type="ECO:0000313" key="2">
    <source>
        <dbReference type="EMBL" id="GEN10372.1"/>
    </source>
</evidence>
<proteinExistence type="predicted"/>
<accession>A0A511TA68</accession>